<dbReference type="Pfam" id="PF00079">
    <property type="entry name" value="Serpin"/>
    <property type="match status" value="1"/>
</dbReference>
<comment type="similarity">
    <text evidence="1">Belongs to the serpin family. Ov-serpin subfamily.</text>
</comment>
<dbReference type="PRINTS" id="PR00676">
    <property type="entry name" value="MASPIN"/>
</dbReference>
<dbReference type="InterPro" id="IPR042178">
    <property type="entry name" value="Serpin_sf_1"/>
</dbReference>
<dbReference type="InterPro" id="IPR023796">
    <property type="entry name" value="Serpin_dom"/>
</dbReference>
<dbReference type="InterPro" id="IPR036186">
    <property type="entry name" value="Serpin_sf"/>
</dbReference>
<dbReference type="Gene3D" id="3.30.497.10">
    <property type="entry name" value="Antithrombin, subunit I, domain 2"/>
    <property type="match status" value="1"/>
</dbReference>
<dbReference type="PANTHER" id="PTHR11461:SF55">
    <property type="entry name" value="SERPIN B5"/>
    <property type="match status" value="1"/>
</dbReference>
<dbReference type="FunFam" id="2.30.39.10:FF:000001">
    <property type="entry name" value="Serpin family B member 2"/>
    <property type="match status" value="1"/>
</dbReference>
<evidence type="ECO:0000256" key="1">
    <source>
        <dbReference type="ARBA" id="ARBA00006426"/>
    </source>
</evidence>
<proteinExistence type="inferred from homology"/>
<sequence length="280" mass="31405">TKEFINSTKKPYPSELEIIDIKSRAEEARNQINTSVKDLTDGNVENMLTEGLLNENTDMLLLGAAHYKGKWFFKFNESETKESEFHISKTGTKPVPMMKLETRLGIRTMKDPNLTILDIPFAGKQMSMLIIMPKIIEDDSTGLEKIEKEMTTENFVNWTNPSMMANSKVKLSLPMFRITSTLNLKGSLNALGIHDAVNKEVADFSGMSEKKGLSLSEAIFQAGIDIDEDGTEAADEIRERVLMSKTECNVDHPFLFIVKHTKTQGILLFGKYTGPPTVSF</sequence>
<dbReference type="GO" id="GO:0004867">
    <property type="term" value="F:serine-type endopeptidase inhibitor activity"/>
    <property type="evidence" value="ECO:0007669"/>
    <property type="project" value="InterPro"/>
</dbReference>
<accession>A0AAV7AH54</accession>
<feature type="non-terminal residue" evidence="3">
    <location>
        <position position="1"/>
    </location>
</feature>
<dbReference type="PANTHER" id="PTHR11461">
    <property type="entry name" value="SERINE PROTEASE INHIBITOR, SERPIN"/>
    <property type="match status" value="1"/>
</dbReference>
<gene>
    <name evidence="3" type="ORF">GDO81_017117</name>
</gene>
<dbReference type="SMART" id="SM00093">
    <property type="entry name" value="SERPIN"/>
    <property type="match status" value="1"/>
</dbReference>
<feature type="domain" description="Serpin" evidence="2">
    <location>
        <begin position="1"/>
        <end position="275"/>
    </location>
</feature>
<evidence type="ECO:0000313" key="3">
    <source>
        <dbReference type="EMBL" id="KAG8558705.1"/>
    </source>
</evidence>
<evidence type="ECO:0000259" key="2">
    <source>
        <dbReference type="SMART" id="SM00093"/>
    </source>
</evidence>
<evidence type="ECO:0000313" key="4">
    <source>
        <dbReference type="Proteomes" id="UP000824782"/>
    </source>
</evidence>
<reference evidence="3" key="1">
    <citation type="thesis" date="2020" institute="ProQuest LLC" country="789 East Eisenhower Parkway, Ann Arbor, MI, USA">
        <title>Comparative Genomics and Chromosome Evolution.</title>
        <authorList>
            <person name="Mudd A.B."/>
        </authorList>
    </citation>
    <scope>NUCLEOTIDE SEQUENCE</scope>
    <source>
        <strain evidence="3">237g6f4</strain>
        <tissue evidence="3">Blood</tissue>
    </source>
</reference>
<organism evidence="3 4">
    <name type="scientific">Engystomops pustulosus</name>
    <name type="common">Tungara frog</name>
    <name type="synonym">Physalaemus pustulosus</name>
    <dbReference type="NCBI Taxonomy" id="76066"/>
    <lineage>
        <taxon>Eukaryota</taxon>
        <taxon>Metazoa</taxon>
        <taxon>Chordata</taxon>
        <taxon>Craniata</taxon>
        <taxon>Vertebrata</taxon>
        <taxon>Euteleostomi</taxon>
        <taxon>Amphibia</taxon>
        <taxon>Batrachia</taxon>
        <taxon>Anura</taxon>
        <taxon>Neobatrachia</taxon>
        <taxon>Hyloidea</taxon>
        <taxon>Leptodactylidae</taxon>
        <taxon>Leiuperinae</taxon>
        <taxon>Engystomops</taxon>
    </lineage>
</organism>
<dbReference type="AlphaFoldDB" id="A0AAV7AH54"/>
<dbReference type="InterPro" id="IPR000240">
    <property type="entry name" value="Serpin_B9/Maspin"/>
</dbReference>
<dbReference type="Gene3D" id="2.30.39.10">
    <property type="entry name" value="Alpha-1-antitrypsin, domain 1"/>
    <property type="match status" value="2"/>
</dbReference>
<dbReference type="InterPro" id="IPR000215">
    <property type="entry name" value="Serpin_fam"/>
</dbReference>
<dbReference type="GO" id="GO:0005615">
    <property type="term" value="C:extracellular space"/>
    <property type="evidence" value="ECO:0007669"/>
    <property type="project" value="InterPro"/>
</dbReference>
<dbReference type="SUPFAM" id="SSF56574">
    <property type="entry name" value="Serpins"/>
    <property type="match status" value="1"/>
</dbReference>
<dbReference type="InterPro" id="IPR042185">
    <property type="entry name" value="Serpin_sf_2"/>
</dbReference>
<name>A0AAV7AH54_ENGPU</name>
<protein>
    <recommendedName>
        <fullName evidence="2">Serpin domain-containing protein</fullName>
    </recommendedName>
</protein>
<keyword evidence="4" id="KW-1185">Reference proteome</keyword>
<dbReference type="Proteomes" id="UP000824782">
    <property type="component" value="Unassembled WGS sequence"/>
</dbReference>
<dbReference type="EMBL" id="WNYA01000008">
    <property type="protein sequence ID" value="KAG8558705.1"/>
    <property type="molecule type" value="Genomic_DNA"/>
</dbReference>
<comment type="caution">
    <text evidence="3">The sequence shown here is derived from an EMBL/GenBank/DDBJ whole genome shotgun (WGS) entry which is preliminary data.</text>
</comment>